<keyword evidence="1" id="KW-0472">Membrane</keyword>
<evidence type="ECO:0000313" key="4">
    <source>
        <dbReference type="WBParaSite" id="BTMF_0000169001-mRNA-1"/>
    </source>
</evidence>
<gene>
    <name evidence="2" type="ORF">BTMF_LOCUS1027</name>
</gene>
<reference evidence="4" key="1">
    <citation type="submission" date="2017-02" db="UniProtKB">
        <authorList>
            <consortium name="WormBaseParasite"/>
        </authorList>
    </citation>
    <scope>IDENTIFICATION</scope>
</reference>
<reference evidence="2 3" key="2">
    <citation type="submission" date="2018-11" db="EMBL/GenBank/DDBJ databases">
        <authorList>
            <consortium name="Pathogen Informatics"/>
        </authorList>
    </citation>
    <scope>NUCLEOTIDE SEQUENCE [LARGE SCALE GENOMIC DNA]</scope>
</reference>
<keyword evidence="3" id="KW-1185">Reference proteome</keyword>
<accession>A0A0R3Q5U5</accession>
<name>A0A0R3Q5U5_9BILA</name>
<dbReference type="EMBL" id="UZAG01000683">
    <property type="protein sequence ID" value="VDO09255.1"/>
    <property type="molecule type" value="Genomic_DNA"/>
</dbReference>
<evidence type="ECO:0000313" key="3">
    <source>
        <dbReference type="Proteomes" id="UP000280834"/>
    </source>
</evidence>
<keyword evidence="1" id="KW-1133">Transmembrane helix</keyword>
<keyword evidence="1" id="KW-0812">Transmembrane</keyword>
<evidence type="ECO:0000313" key="2">
    <source>
        <dbReference type="EMBL" id="VDO09255.1"/>
    </source>
</evidence>
<proteinExistence type="predicted"/>
<feature type="transmembrane region" description="Helical" evidence="1">
    <location>
        <begin position="6"/>
        <end position="25"/>
    </location>
</feature>
<organism evidence="4">
    <name type="scientific">Brugia timori</name>
    <dbReference type="NCBI Taxonomy" id="42155"/>
    <lineage>
        <taxon>Eukaryota</taxon>
        <taxon>Metazoa</taxon>
        <taxon>Ecdysozoa</taxon>
        <taxon>Nematoda</taxon>
        <taxon>Chromadorea</taxon>
        <taxon>Rhabditida</taxon>
        <taxon>Spirurina</taxon>
        <taxon>Spiruromorpha</taxon>
        <taxon>Filarioidea</taxon>
        <taxon>Onchocercidae</taxon>
        <taxon>Brugia</taxon>
    </lineage>
</organism>
<evidence type="ECO:0000256" key="1">
    <source>
        <dbReference type="SAM" id="Phobius"/>
    </source>
</evidence>
<sequence>MPFGLLMIWKVSVSIFVIAIVFVHHTAYMRKALFLLVTPNFVSEKLFCLAGFSLDIHSSWSSFMCLYMVMMIADVRCSKFIHNLNCLFCRVPFKFAWGK</sequence>
<dbReference type="AlphaFoldDB" id="A0A0R3Q5U5"/>
<protein>
    <submittedName>
        <fullName evidence="4">Secreted protein</fullName>
    </submittedName>
</protein>
<dbReference type="Proteomes" id="UP000280834">
    <property type="component" value="Unassembled WGS sequence"/>
</dbReference>
<dbReference type="WBParaSite" id="BTMF_0000169001-mRNA-1">
    <property type="protein sequence ID" value="BTMF_0000169001-mRNA-1"/>
    <property type="gene ID" value="BTMF_0000169001"/>
</dbReference>